<gene>
    <name evidence="4" type="ORF">DCC88_02860</name>
</gene>
<name>A0A369KVM2_9BACT</name>
<comment type="caution">
    <text evidence="4">The sequence shown here is derived from an EMBL/GenBank/DDBJ whole genome shotgun (WGS) entry which is preliminary data.</text>
</comment>
<accession>A0A369KVM2</accession>
<keyword evidence="5" id="KW-1185">Reference proteome</keyword>
<evidence type="ECO:0000259" key="3">
    <source>
        <dbReference type="Pfam" id="PF03981"/>
    </source>
</evidence>
<feature type="transmembrane region" description="Helical" evidence="2">
    <location>
        <begin position="144"/>
        <end position="163"/>
    </location>
</feature>
<comment type="similarity">
    <text evidence="1">Belongs to the UPF0174 family.</text>
</comment>
<organism evidence="4 5">
    <name type="scientific">Spirobacillus cienkowskii</name>
    <dbReference type="NCBI Taxonomy" id="495820"/>
    <lineage>
        <taxon>Bacteria</taxon>
        <taxon>Pseudomonadati</taxon>
        <taxon>Bdellovibrionota</taxon>
        <taxon>Oligoflexia</taxon>
        <taxon>Silvanigrellales</taxon>
        <taxon>Spirobacillus</taxon>
    </lineage>
</organism>
<evidence type="ECO:0000313" key="5">
    <source>
        <dbReference type="Proteomes" id="UP000253934"/>
    </source>
</evidence>
<protein>
    <recommendedName>
        <fullName evidence="3">Ubiquinol-cytochrome c chaperone domain-containing protein</fullName>
    </recommendedName>
</protein>
<dbReference type="InterPro" id="IPR021150">
    <property type="entry name" value="Ubiq_cyt_c_chap"/>
</dbReference>
<sequence length="181" mass="19814">MIAAEIQCFGANTFATWARCGEGVLYREILIDVCDSMRVNYNAHANIERIEMNLLLKILTDSMDKMTPEDLIDLASELGIKTTNFSKQTLIIAAQTSVKMSGFVAHKVTVIVANAALARAIGIAVGPIGWTLTALWSLKDVAGSAFWVTIPCIVQIAFLRTMINQQNSSVYSRISPDSICR</sequence>
<keyword evidence="2" id="KW-1133">Transmembrane helix</keyword>
<dbReference type="AlphaFoldDB" id="A0A369KVM2"/>
<dbReference type="EMBL" id="QOVW01000020">
    <property type="protein sequence ID" value="RDB36867.1"/>
    <property type="molecule type" value="Genomic_DNA"/>
</dbReference>
<proteinExistence type="inferred from homology"/>
<keyword evidence="2" id="KW-0812">Transmembrane</keyword>
<dbReference type="Pfam" id="PF03981">
    <property type="entry name" value="Ubiq_cyt_C_chap"/>
    <property type="match status" value="1"/>
</dbReference>
<evidence type="ECO:0000256" key="2">
    <source>
        <dbReference type="SAM" id="Phobius"/>
    </source>
</evidence>
<keyword evidence="2" id="KW-0472">Membrane</keyword>
<feature type="transmembrane region" description="Helical" evidence="2">
    <location>
        <begin position="108"/>
        <end position="132"/>
    </location>
</feature>
<reference evidence="4" key="1">
    <citation type="submission" date="2018-04" db="EMBL/GenBank/DDBJ databases">
        <title>Draft genome sequence of the Candidatus Spirobacillus cienkowskii, a pathogen of freshwater Daphnia species, reconstructed from hemolymph metagenomic reads.</title>
        <authorList>
            <person name="Bresciani L."/>
            <person name="Lemos L.N."/>
            <person name="Wale N."/>
            <person name="Lin J.Y."/>
            <person name="Fernandes G.R."/>
            <person name="Duffy M.A."/>
            <person name="Rodrigues J.M."/>
        </authorList>
    </citation>
    <scope>NUCLEOTIDE SEQUENCE [LARGE SCALE GENOMIC DNA]</scope>
    <source>
        <strain evidence="4">Binning01</strain>
    </source>
</reference>
<feature type="domain" description="Ubiquinol-cytochrome c chaperone" evidence="3">
    <location>
        <begin position="2"/>
        <end position="151"/>
    </location>
</feature>
<evidence type="ECO:0000313" key="4">
    <source>
        <dbReference type="EMBL" id="RDB36867.1"/>
    </source>
</evidence>
<dbReference type="Proteomes" id="UP000253934">
    <property type="component" value="Unassembled WGS sequence"/>
</dbReference>
<evidence type="ECO:0000256" key="1">
    <source>
        <dbReference type="ARBA" id="ARBA00006436"/>
    </source>
</evidence>